<evidence type="ECO:0008006" key="14">
    <source>
        <dbReference type="Google" id="ProtNLM"/>
    </source>
</evidence>
<evidence type="ECO:0000259" key="10">
    <source>
        <dbReference type="Pfam" id="PF01743"/>
    </source>
</evidence>
<feature type="domain" description="CCA-adding enzyme C-terminal" evidence="11">
    <location>
        <begin position="272"/>
        <end position="423"/>
    </location>
</feature>
<dbReference type="PANTHER" id="PTHR47545:SF1">
    <property type="entry name" value="MULTIFUNCTIONAL CCA PROTEIN"/>
    <property type="match status" value="1"/>
</dbReference>
<dbReference type="Pfam" id="PF01743">
    <property type="entry name" value="PolyA_pol"/>
    <property type="match status" value="1"/>
</dbReference>
<name>A0A7T0BY16_9BACT</name>
<evidence type="ECO:0000256" key="5">
    <source>
        <dbReference type="ARBA" id="ARBA00022741"/>
    </source>
</evidence>
<dbReference type="GO" id="GO:0016779">
    <property type="term" value="F:nucleotidyltransferase activity"/>
    <property type="evidence" value="ECO:0007669"/>
    <property type="project" value="UniProtKB-KW"/>
</dbReference>
<evidence type="ECO:0000259" key="11">
    <source>
        <dbReference type="Pfam" id="PF13735"/>
    </source>
</evidence>
<dbReference type="SUPFAM" id="SSF81891">
    <property type="entry name" value="Poly A polymerase C-terminal region-like"/>
    <property type="match status" value="1"/>
</dbReference>
<dbReference type="SUPFAM" id="SSF81301">
    <property type="entry name" value="Nucleotidyltransferase"/>
    <property type="match status" value="1"/>
</dbReference>
<keyword evidence="1 9" id="KW-0808">Transferase</keyword>
<sequence length="436" mass="50637">MDSRTKKQLRDLALKAKERKDSLYVVGGTVRDQLLGRNFRDIDLVCVDAGFWAHWFSKHINSSVVTLHDTPGQEVLRVPISKNFYCDFCTRQGNSLEEDLSHRDFTINSLAQTLDSFLDNKRALTDLFNGLQDIDNRIIRLLPSDPIKDDPLRMLRAFRQAAVLNLRIASDTLDEIKEKAYSIYQVSSERISQELLQFFNAQRPDIHGFLGTGLLSELMNYAGIVYCEAEHLLDHWNYYQTCWDDPKNPLRRYKNYYEDLLKNNSQRAQFGISLLFAHLNFKAANKFLEFYKFSNRQTENVVDTVQLCKIIDQYWIDNRNQPSGHLLYQWCSKFEKSFPQALLLASISLINNPDKSENLKTFSETCFNFYRNQYLPAITAKPLISGNDLQETFNLKPSPVFKTLLEKIREARVLGEVKTKEQAESLIPELLKKESN</sequence>
<evidence type="ECO:0000256" key="6">
    <source>
        <dbReference type="ARBA" id="ARBA00022840"/>
    </source>
</evidence>
<dbReference type="Gene3D" id="3.30.460.10">
    <property type="entry name" value="Beta Polymerase, domain 2"/>
    <property type="match status" value="1"/>
</dbReference>
<keyword evidence="8 9" id="KW-0694">RNA-binding</keyword>
<dbReference type="Gene3D" id="1.10.3090.10">
    <property type="entry name" value="cca-adding enzyme, domain 2"/>
    <property type="match status" value="1"/>
</dbReference>
<dbReference type="InterPro" id="IPR043519">
    <property type="entry name" value="NT_sf"/>
</dbReference>
<keyword evidence="7" id="KW-0460">Magnesium</keyword>
<dbReference type="Proteomes" id="UP000594688">
    <property type="component" value="Chromosome"/>
</dbReference>
<dbReference type="InterPro" id="IPR050124">
    <property type="entry name" value="tRNA_CCA-adding_enzyme"/>
</dbReference>
<dbReference type="AlphaFoldDB" id="A0A7T0BY16"/>
<dbReference type="GO" id="GO:0046872">
    <property type="term" value="F:metal ion binding"/>
    <property type="evidence" value="ECO:0007669"/>
    <property type="project" value="UniProtKB-KW"/>
</dbReference>
<proteinExistence type="inferred from homology"/>
<accession>A0A7T0BY16</accession>
<evidence type="ECO:0000256" key="1">
    <source>
        <dbReference type="ARBA" id="ARBA00022679"/>
    </source>
</evidence>
<dbReference type="InterPro" id="IPR032810">
    <property type="entry name" value="CCA-adding_enz_C"/>
</dbReference>
<feature type="domain" description="Poly A polymerase head" evidence="10">
    <location>
        <begin position="23"/>
        <end position="140"/>
    </location>
</feature>
<evidence type="ECO:0000256" key="2">
    <source>
        <dbReference type="ARBA" id="ARBA00022694"/>
    </source>
</evidence>
<protein>
    <recommendedName>
        <fullName evidence="14">CCA tRNA nucleotidyltransferase</fullName>
    </recommendedName>
</protein>
<dbReference type="GO" id="GO:0003723">
    <property type="term" value="F:RNA binding"/>
    <property type="evidence" value="ECO:0007669"/>
    <property type="project" value="UniProtKB-KW"/>
</dbReference>
<keyword evidence="2" id="KW-0819">tRNA processing</keyword>
<gene>
    <name evidence="12" type="ORF">G3M70_14635</name>
</gene>
<evidence type="ECO:0000256" key="7">
    <source>
        <dbReference type="ARBA" id="ARBA00022842"/>
    </source>
</evidence>
<evidence type="ECO:0000256" key="8">
    <source>
        <dbReference type="ARBA" id="ARBA00022884"/>
    </source>
</evidence>
<keyword evidence="6" id="KW-0067">ATP-binding</keyword>
<dbReference type="KEGG" id="nli:G3M70_14635"/>
<evidence type="ECO:0000313" key="13">
    <source>
        <dbReference type="Proteomes" id="UP000594688"/>
    </source>
</evidence>
<evidence type="ECO:0000313" key="12">
    <source>
        <dbReference type="EMBL" id="QPJ63044.1"/>
    </source>
</evidence>
<keyword evidence="5" id="KW-0547">Nucleotide-binding</keyword>
<reference evidence="12 13" key="1">
    <citation type="submission" date="2020-02" db="EMBL/GenBank/DDBJ databases">
        <title>Genomic and physiological characterization of two novel Nitrospinaceae genera.</title>
        <authorList>
            <person name="Mueller A.J."/>
            <person name="Jung M.-Y."/>
            <person name="Strachan C.R."/>
            <person name="Herbold C.W."/>
            <person name="Kirkegaard R.H."/>
            <person name="Daims H."/>
        </authorList>
    </citation>
    <scope>NUCLEOTIDE SEQUENCE [LARGE SCALE GENOMIC DNA]</scope>
    <source>
        <strain evidence="12">EB</strain>
    </source>
</reference>
<dbReference type="GO" id="GO:0008033">
    <property type="term" value="P:tRNA processing"/>
    <property type="evidence" value="ECO:0007669"/>
    <property type="project" value="UniProtKB-KW"/>
</dbReference>
<dbReference type="PANTHER" id="PTHR47545">
    <property type="entry name" value="MULTIFUNCTIONAL CCA PROTEIN"/>
    <property type="match status" value="1"/>
</dbReference>
<dbReference type="GO" id="GO:0000166">
    <property type="term" value="F:nucleotide binding"/>
    <property type="evidence" value="ECO:0007669"/>
    <property type="project" value="UniProtKB-KW"/>
</dbReference>
<keyword evidence="4" id="KW-0479">Metal-binding</keyword>
<evidence type="ECO:0000256" key="3">
    <source>
        <dbReference type="ARBA" id="ARBA00022695"/>
    </source>
</evidence>
<dbReference type="EMBL" id="CP048685">
    <property type="protein sequence ID" value="QPJ63044.1"/>
    <property type="molecule type" value="Genomic_DNA"/>
</dbReference>
<evidence type="ECO:0000256" key="9">
    <source>
        <dbReference type="RuleBase" id="RU003953"/>
    </source>
</evidence>
<evidence type="ECO:0000256" key="4">
    <source>
        <dbReference type="ARBA" id="ARBA00022723"/>
    </source>
</evidence>
<organism evidence="12 13">
    <name type="scientific">Candidatus Nitronauta litoralis</name>
    <dbReference type="NCBI Taxonomy" id="2705533"/>
    <lineage>
        <taxon>Bacteria</taxon>
        <taxon>Pseudomonadati</taxon>
        <taxon>Nitrospinota/Tectimicrobiota group</taxon>
        <taxon>Nitrospinota</taxon>
        <taxon>Nitrospinia</taxon>
        <taxon>Nitrospinales</taxon>
        <taxon>Nitrospinaceae</taxon>
        <taxon>Candidatus Nitronauta</taxon>
    </lineage>
</organism>
<comment type="similarity">
    <text evidence="9">Belongs to the tRNA nucleotidyltransferase/poly(A) polymerase family.</text>
</comment>
<dbReference type="Pfam" id="PF13735">
    <property type="entry name" value="tRNA_NucTran2_2"/>
    <property type="match status" value="1"/>
</dbReference>
<keyword evidence="3" id="KW-0548">Nucleotidyltransferase</keyword>
<dbReference type="InterPro" id="IPR002646">
    <property type="entry name" value="PolA_pol_head_dom"/>
</dbReference>